<organism evidence="2 3">
    <name type="scientific">Microdochium trichocladiopsis</name>
    <dbReference type="NCBI Taxonomy" id="1682393"/>
    <lineage>
        <taxon>Eukaryota</taxon>
        <taxon>Fungi</taxon>
        <taxon>Dikarya</taxon>
        <taxon>Ascomycota</taxon>
        <taxon>Pezizomycotina</taxon>
        <taxon>Sordariomycetes</taxon>
        <taxon>Xylariomycetidae</taxon>
        <taxon>Xylariales</taxon>
        <taxon>Microdochiaceae</taxon>
        <taxon>Microdochium</taxon>
    </lineage>
</organism>
<accession>A0A9P8YCJ6</accession>
<keyword evidence="3" id="KW-1185">Reference proteome</keyword>
<feature type="region of interest" description="Disordered" evidence="1">
    <location>
        <begin position="1"/>
        <end position="24"/>
    </location>
</feature>
<dbReference type="Proteomes" id="UP000756346">
    <property type="component" value="Unassembled WGS sequence"/>
</dbReference>
<evidence type="ECO:0000313" key="3">
    <source>
        <dbReference type="Proteomes" id="UP000756346"/>
    </source>
</evidence>
<comment type="caution">
    <text evidence="2">The sequence shown here is derived from an EMBL/GenBank/DDBJ whole genome shotgun (WGS) entry which is preliminary data.</text>
</comment>
<feature type="region of interest" description="Disordered" evidence="1">
    <location>
        <begin position="95"/>
        <end position="127"/>
    </location>
</feature>
<feature type="compositionally biased region" description="Basic residues" evidence="1">
    <location>
        <begin position="1"/>
        <end position="10"/>
    </location>
</feature>
<evidence type="ECO:0000256" key="1">
    <source>
        <dbReference type="SAM" id="MobiDB-lite"/>
    </source>
</evidence>
<dbReference type="GeneID" id="70193135"/>
<gene>
    <name evidence="2" type="ORF">B0I36DRAFT_92409</name>
</gene>
<reference evidence="2" key="1">
    <citation type="journal article" date="2021" name="Nat. Commun.">
        <title>Genetic determinants of endophytism in the Arabidopsis root mycobiome.</title>
        <authorList>
            <person name="Mesny F."/>
            <person name="Miyauchi S."/>
            <person name="Thiergart T."/>
            <person name="Pickel B."/>
            <person name="Atanasova L."/>
            <person name="Karlsson M."/>
            <person name="Huettel B."/>
            <person name="Barry K.W."/>
            <person name="Haridas S."/>
            <person name="Chen C."/>
            <person name="Bauer D."/>
            <person name="Andreopoulos W."/>
            <person name="Pangilinan J."/>
            <person name="LaButti K."/>
            <person name="Riley R."/>
            <person name="Lipzen A."/>
            <person name="Clum A."/>
            <person name="Drula E."/>
            <person name="Henrissat B."/>
            <person name="Kohler A."/>
            <person name="Grigoriev I.V."/>
            <person name="Martin F.M."/>
            <person name="Hacquard S."/>
        </authorList>
    </citation>
    <scope>NUCLEOTIDE SEQUENCE</scope>
    <source>
        <strain evidence="2">MPI-CAGE-CH-0230</strain>
    </source>
</reference>
<name>A0A9P8YCJ6_9PEZI</name>
<dbReference type="AlphaFoldDB" id="A0A9P8YCJ6"/>
<feature type="compositionally biased region" description="Polar residues" evidence="1">
    <location>
        <begin position="110"/>
        <end position="127"/>
    </location>
</feature>
<dbReference type="EMBL" id="JAGTJQ010000003">
    <property type="protein sequence ID" value="KAH7035420.1"/>
    <property type="molecule type" value="Genomic_DNA"/>
</dbReference>
<evidence type="ECO:0000313" key="2">
    <source>
        <dbReference type="EMBL" id="KAH7035420.1"/>
    </source>
</evidence>
<dbReference type="RefSeq" id="XP_046015513.1">
    <property type="nucleotide sequence ID" value="XM_046163589.1"/>
</dbReference>
<sequence>MAQRKVRHWLSSRPPKSRTVSTAKGGAMTWSSGIHTKFSTQGFGSLDLVIMCFDYLSSSSLNEKELPECAVIRKSMRVPRVDPCRLSNTHSKGTAFNRVHSDGLRAKGGVQSSAPATTRPMTSTSQKDTIWPRTIESRCSMAKLKRPRPWFANPDGRPSTGAGSKFHMSFSSSCSSSCPCSQYLSLSTLPQTSDYDYRSIGIAHTCDFLHCVENQKRQ</sequence>
<proteinExistence type="predicted"/>
<protein>
    <submittedName>
        <fullName evidence="2">Uncharacterized protein</fullName>
    </submittedName>
</protein>